<organism evidence="8 9">
    <name type="scientific">Croceicoccus esteveae</name>
    <dbReference type="NCBI Taxonomy" id="3075597"/>
    <lineage>
        <taxon>Bacteria</taxon>
        <taxon>Pseudomonadati</taxon>
        <taxon>Pseudomonadota</taxon>
        <taxon>Alphaproteobacteria</taxon>
        <taxon>Sphingomonadales</taxon>
        <taxon>Erythrobacteraceae</taxon>
        <taxon>Croceicoccus</taxon>
    </lineage>
</organism>
<keyword evidence="6 7" id="KW-0472">Membrane</keyword>
<accession>A0ABU2ZJM6</accession>
<comment type="subcellular location">
    <subcellularLocation>
        <location evidence="1">Cell membrane</location>
        <topology evidence="1">Multi-pass membrane protein</topology>
    </subcellularLocation>
</comment>
<sequence>MNINFDLTVIWALIIAFAVFAYVVMDGFDLGIGILFPSFSAGVERDQAMNTVAPVWDGNETWLVLGGGGLLAAFPLAYAIILPATYPLIIAMLLGLVFRGVAFEFRWRDARHQRFWDFAFFAGSLVAAMAQGMTLGALLQGIEVADRAYAGSWFDWFTPYTLLTGLGVVAGYALLGACWLVWKTEGNGQDHAYRLAKRAAIVTLALMAAVSLYTPFLKEAYWQRWFEMPNILIASQIPLLTAIVAFLLFRGLARRQDYAPFWLAQILFLLGMIGLGVSIWPYVVPGGEITIWEAAAPERSQVFMLIGTAITMPLIIIYTGWAYWVFRGKVGHEGYH</sequence>
<keyword evidence="5 7" id="KW-1133">Transmembrane helix</keyword>
<keyword evidence="9" id="KW-1185">Reference proteome</keyword>
<name>A0ABU2ZJM6_9SPHN</name>
<feature type="transmembrane region" description="Helical" evidence="7">
    <location>
        <begin position="195"/>
        <end position="216"/>
    </location>
</feature>
<feature type="transmembrane region" description="Helical" evidence="7">
    <location>
        <begin position="228"/>
        <end position="249"/>
    </location>
</feature>
<comment type="caution">
    <text evidence="8">The sequence shown here is derived from an EMBL/GenBank/DDBJ whole genome shotgun (WGS) entry which is preliminary data.</text>
</comment>
<dbReference type="Proteomes" id="UP001259803">
    <property type="component" value="Unassembled WGS sequence"/>
</dbReference>
<dbReference type="RefSeq" id="WP_311341374.1">
    <property type="nucleotide sequence ID" value="NZ_JAVRHS010000011.1"/>
</dbReference>
<protein>
    <submittedName>
        <fullName evidence="8">Cytochrome d ubiquinol oxidase subunit II</fullName>
    </submittedName>
</protein>
<dbReference type="InterPro" id="IPR003317">
    <property type="entry name" value="Cyt-d_oxidase_su2"/>
</dbReference>
<evidence type="ECO:0000256" key="4">
    <source>
        <dbReference type="ARBA" id="ARBA00022692"/>
    </source>
</evidence>
<feature type="transmembrane region" description="Helical" evidence="7">
    <location>
        <begin position="162"/>
        <end position="183"/>
    </location>
</feature>
<evidence type="ECO:0000256" key="5">
    <source>
        <dbReference type="ARBA" id="ARBA00022989"/>
    </source>
</evidence>
<feature type="transmembrane region" description="Helical" evidence="7">
    <location>
        <begin position="118"/>
        <end position="142"/>
    </location>
</feature>
<comment type="similarity">
    <text evidence="2">Belongs to the cytochrome ubiquinol oxidase subunit 2 family.</text>
</comment>
<evidence type="ECO:0000256" key="3">
    <source>
        <dbReference type="ARBA" id="ARBA00022475"/>
    </source>
</evidence>
<dbReference type="EMBL" id="JAVRHS010000011">
    <property type="protein sequence ID" value="MDT0576804.1"/>
    <property type="molecule type" value="Genomic_DNA"/>
</dbReference>
<dbReference type="NCBIfam" id="TIGR00203">
    <property type="entry name" value="cydB"/>
    <property type="match status" value="1"/>
</dbReference>
<feature type="transmembrane region" description="Helical" evidence="7">
    <location>
        <begin position="261"/>
        <end position="283"/>
    </location>
</feature>
<reference evidence="8 9" key="1">
    <citation type="submission" date="2023-09" db="EMBL/GenBank/DDBJ databases">
        <authorList>
            <person name="Rey-Velasco X."/>
        </authorList>
    </citation>
    <scope>NUCLEOTIDE SEQUENCE [LARGE SCALE GENOMIC DNA]</scope>
    <source>
        <strain evidence="8 9">F390</strain>
    </source>
</reference>
<feature type="transmembrane region" description="Helical" evidence="7">
    <location>
        <begin position="76"/>
        <end position="98"/>
    </location>
</feature>
<keyword evidence="3" id="KW-1003">Cell membrane</keyword>
<gene>
    <name evidence="8" type="primary">cydB</name>
    <name evidence="8" type="ORF">RM533_11530</name>
</gene>
<feature type="transmembrane region" description="Helical" evidence="7">
    <location>
        <begin position="7"/>
        <end position="25"/>
    </location>
</feature>
<evidence type="ECO:0000256" key="2">
    <source>
        <dbReference type="ARBA" id="ARBA00007543"/>
    </source>
</evidence>
<dbReference type="PANTHER" id="PTHR43141:SF4">
    <property type="entry name" value="CYTOCHROME BD2 SUBUNIT II"/>
    <property type="match status" value="1"/>
</dbReference>
<dbReference type="Pfam" id="PF02322">
    <property type="entry name" value="Cyt_bd_oxida_II"/>
    <property type="match status" value="1"/>
</dbReference>
<evidence type="ECO:0000313" key="8">
    <source>
        <dbReference type="EMBL" id="MDT0576804.1"/>
    </source>
</evidence>
<evidence type="ECO:0000313" key="9">
    <source>
        <dbReference type="Proteomes" id="UP001259803"/>
    </source>
</evidence>
<keyword evidence="4 7" id="KW-0812">Transmembrane</keyword>
<proteinExistence type="inferred from homology"/>
<feature type="transmembrane region" description="Helical" evidence="7">
    <location>
        <begin position="303"/>
        <end position="326"/>
    </location>
</feature>
<evidence type="ECO:0000256" key="7">
    <source>
        <dbReference type="SAM" id="Phobius"/>
    </source>
</evidence>
<evidence type="ECO:0000256" key="1">
    <source>
        <dbReference type="ARBA" id="ARBA00004651"/>
    </source>
</evidence>
<evidence type="ECO:0000256" key="6">
    <source>
        <dbReference type="ARBA" id="ARBA00023136"/>
    </source>
</evidence>
<dbReference type="PANTHER" id="PTHR43141">
    <property type="entry name" value="CYTOCHROME BD2 SUBUNIT II"/>
    <property type="match status" value="1"/>
</dbReference>